<name>Q07QI6_RHOP5</name>
<evidence type="ECO:0000313" key="1">
    <source>
        <dbReference type="EMBL" id="ABJ05798.1"/>
    </source>
</evidence>
<proteinExistence type="predicted"/>
<organism evidence="1">
    <name type="scientific">Rhodopseudomonas palustris (strain BisA53)</name>
    <dbReference type="NCBI Taxonomy" id="316055"/>
    <lineage>
        <taxon>Bacteria</taxon>
        <taxon>Pseudomonadati</taxon>
        <taxon>Pseudomonadota</taxon>
        <taxon>Alphaproteobacteria</taxon>
        <taxon>Hyphomicrobiales</taxon>
        <taxon>Nitrobacteraceae</taxon>
        <taxon>Rhodopseudomonas</taxon>
    </lineage>
</organism>
<dbReference type="Gene3D" id="3.40.470.10">
    <property type="entry name" value="Uracil-DNA glycosylase-like domain"/>
    <property type="match status" value="1"/>
</dbReference>
<gene>
    <name evidence="1" type="ordered locus">RPE_1850</name>
</gene>
<dbReference type="AlphaFoldDB" id="Q07QI6"/>
<accession>Q07QI6</accession>
<protein>
    <submittedName>
        <fullName evidence="1">Uncharacterized protein</fullName>
    </submittedName>
</protein>
<dbReference type="HOGENOM" id="CLU_1524006_0_0_5"/>
<dbReference type="InterPro" id="IPR036895">
    <property type="entry name" value="Uracil-DNA_glycosylase-like_sf"/>
</dbReference>
<dbReference type="OrthoDB" id="8265512at2"/>
<dbReference type="EMBL" id="CP000463">
    <property type="protein sequence ID" value="ABJ05798.1"/>
    <property type="molecule type" value="Genomic_DNA"/>
</dbReference>
<reference evidence="1" key="1">
    <citation type="submission" date="2006-09" db="EMBL/GenBank/DDBJ databases">
        <title>Complete sequence of Rhodopseudomonas palustris BisA53.</title>
        <authorList>
            <consortium name="US DOE Joint Genome Institute"/>
            <person name="Copeland A."/>
            <person name="Lucas S."/>
            <person name="Lapidus A."/>
            <person name="Barry K."/>
            <person name="Detter J.C."/>
            <person name="Glavina del Rio T."/>
            <person name="Hammon N."/>
            <person name="Israni S."/>
            <person name="Dalin E."/>
            <person name="Tice H."/>
            <person name="Pitluck S."/>
            <person name="Chain P."/>
            <person name="Malfatti S."/>
            <person name="Shin M."/>
            <person name="Vergez L."/>
            <person name="Schmutz J."/>
            <person name="Larimer F."/>
            <person name="Land M."/>
            <person name="Hauser L."/>
            <person name="Pelletier D.A."/>
            <person name="Kyrpides N."/>
            <person name="Kim E."/>
            <person name="Harwood C.S."/>
            <person name="Oda Y."/>
            <person name="Richardson P."/>
        </authorList>
    </citation>
    <scope>NUCLEOTIDE SEQUENCE [LARGE SCALE GENOMIC DNA]</scope>
    <source>
        <strain evidence="1">BisA53</strain>
    </source>
</reference>
<sequence length="176" mass="20576">MINSTWEQHPYNNIRESDPHRTIALIIGTAPPPRFSNPMCREERELDFQFFYGSEDNYMWVFLEEALEQRKMLLDEMSSGACCQIAREMLERHRLWMCDVLQQYRRKPGRACSASDNDIIPPPDAVFNDFAKVFSERPHLTGLAFTSQLAASWTLQALESQRLIENLGEYRDRLKA</sequence>
<dbReference type="KEGG" id="rpe:RPE_1850"/>
<dbReference type="STRING" id="316055.RPE_1850"/>